<evidence type="ECO:0000256" key="8">
    <source>
        <dbReference type="ARBA" id="ARBA00047899"/>
    </source>
</evidence>
<dbReference type="OrthoDB" id="5919042at2759"/>
<keyword evidence="4" id="KW-0808">Transferase</keyword>
<dbReference type="GO" id="GO:0031032">
    <property type="term" value="P:actomyosin structure organization"/>
    <property type="evidence" value="ECO:0007669"/>
    <property type="project" value="TreeGrafter"/>
</dbReference>
<feature type="region of interest" description="Disordered" evidence="11">
    <location>
        <begin position="612"/>
        <end position="638"/>
    </location>
</feature>
<keyword evidence="3" id="KW-0597">Phosphoprotein</keyword>
<keyword evidence="5" id="KW-0547">Nucleotide-binding</keyword>
<organism evidence="13 14">
    <name type="scientific">Folsomia candida</name>
    <name type="common">Springtail</name>
    <dbReference type="NCBI Taxonomy" id="158441"/>
    <lineage>
        <taxon>Eukaryota</taxon>
        <taxon>Metazoa</taxon>
        <taxon>Ecdysozoa</taxon>
        <taxon>Arthropoda</taxon>
        <taxon>Hexapoda</taxon>
        <taxon>Collembola</taxon>
        <taxon>Entomobryomorpha</taxon>
        <taxon>Isotomoidea</taxon>
        <taxon>Isotomidae</taxon>
        <taxon>Proisotominae</taxon>
        <taxon>Folsomia</taxon>
    </lineage>
</organism>
<dbReference type="Gene3D" id="3.30.200.20">
    <property type="entry name" value="Phosphorylase Kinase, domain 1"/>
    <property type="match status" value="1"/>
</dbReference>
<dbReference type="GO" id="GO:0005737">
    <property type="term" value="C:cytoplasm"/>
    <property type="evidence" value="ECO:0007669"/>
    <property type="project" value="TreeGrafter"/>
</dbReference>
<evidence type="ECO:0000256" key="7">
    <source>
        <dbReference type="ARBA" id="ARBA00022840"/>
    </source>
</evidence>
<dbReference type="EC" id="2.7.11.1" evidence="1"/>
<dbReference type="EMBL" id="LNIX01000008">
    <property type="protein sequence ID" value="OXA51044.1"/>
    <property type="molecule type" value="Genomic_DNA"/>
</dbReference>
<evidence type="ECO:0000256" key="5">
    <source>
        <dbReference type="ARBA" id="ARBA00022741"/>
    </source>
</evidence>
<feature type="compositionally biased region" description="Basic and acidic residues" evidence="11">
    <location>
        <begin position="612"/>
        <end position="621"/>
    </location>
</feature>
<protein>
    <recommendedName>
        <fullName evidence="1">non-specific serine/threonine protein kinase</fullName>
        <ecNumber evidence="1">2.7.11.1</ecNumber>
    </recommendedName>
</protein>
<keyword evidence="14" id="KW-1185">Reference proteome</keyword>
<dbReference type="GO" id="GO:0005524">
    <property type="term" value="F:ATP binding"/>
    <property type="evidence" value="ECO:0007669"/>
    <property type="project" value="UniProtKB-KW"/>
</dbReference>
<comment type="catalytic activity">
    <reaction evidence="8">
        <text>L-threonyl-[protein] + ATP = O-phospho-L-threonyl-[protein] + ADP + H(+)</text>
        <dbReference type="Rhea" id="RHEA:46608"/>
        <dbReference type="Rhea" id="RHEA-COMP:11060"/>
        <dbReference type="Rhea" id="RHEA-COMP:11605"/>
        <dbReference type="ChEBI" id="CHEBI:15378"/>
        <dbReference type="ChEBI" id="CHEBI:30013"/>
        <dbReference type="ChEBI" id="CHEBI:30616"/>
        <dbReference type="ChEBI" id="CHEBI:61977"/>
        <dbReference type="ChEBI" id="CHEBI:456216"/>
        <dbReference type="EC" id="2.7.11.1"/>
    </reaction>
</comment>
<dbReference type="InterPro" id="IPR000719">
    <property type="entry name" value="Prot_kinase_dom"/>
</dbReference>
<dbReference type="PANTHER" id="PTHR22988:SF71">
    <property type="entry name" value="CITRON RHO-INTERACTING KINASE"/>
    <property type="match status" value="1"/>
</dbReference>
<accession>A0A226E1Z2</accession>
<evidence type="ECO:0000256" key="9">
    <source>
        <dbReference type="ARBA" id="ARBA00048679"/>
    </source>
</evidence>
<dbReference type="SUPFAM" id="SSF56112">
    <property type="entry name" value="Protein kinase-like (PK-like)"/>
    <property type="match status" value="1"/>
</dbReference>
<evidence type="ECO:0000256" key="1">
    <source>
        <dbReference type="ARBA" id="ARBA00012513"/>
    </source>
</evidence>
<evidence type="ECO:0000256" key="6">
    <source>
        <dbReference type="ARBA" id="ARBA00022777"/>
    </source>
</evidence>
<reference evidence="13 14" key="1">
    <citation type="submission" date="2015-12" db="EMBL/GenBank/DDBJ databases">
        <title>The genome of Folsomia candida.</title>
        <authorList>
            <person name="Faddeeva A."/>
            <person name="Derks M.F."/>
            <person name="Anvar Y."/>
            <person name="Smit S."/>
            <person name="Van Straalen N."/>
            <person name="Roelofs D."/>
        </authorList>
    </citation>
    <scope>NUCLEOTIDE SEQUENCE [LARGE SCALE GENOMIC DNA]</scope>
    <source>
        <strain evidence="13 14">VU population</strain>
        <tissue evidence="13">Whole body</tissue>
    </source>
</reference>
<feature type="region of interest" description="Disordered" evidence="11">
    <location>
        <begin position="499"/>
        <end position="520"/>
    </location>
</feature>
<comment type="caution">
    <text evidence="13">The sequence shown here is derived from an EMBL/GenBank/DDBJ whole genome shotgun (WGS) entry which is preliminary data.</text>
</comment>
<dbReference type="PROSITE" id="PS50011">
    <property type="entry name" value="PROTEIN_KINASE_DOM"/>
    <property type="match status" value="1"/>
</dbReference>
<comment type="catalytic activity">
    <reaction evidence="9">
        <text>L-seryl-[protein] + ATP = O-phospho-L-seryl-[protein] + ADP + H(+)</text>
        <dbReference type="Rhea" id="RHEA:17989"/>
        <dbReference type="Rhea" id="RHEA-COMP:9863"/>
        <dbReference type="Rhea" id="RHEA-COMP:11604"/>
        <dbReference type="ChEBI" id="CHEBI:15378"/>
        <dbReference type="ChEBI" id="CHEBI:29999"/>
        <dbReference type="ChEBI" id="CHEBI:30616"/>
        <dbReference type="ChEBI" id="CHEBI:83421"/>
        <dbReference type="ChEBI" id="CHEBI:456216"/>
        <dbReference type="EC" id="2.7.11.1"/>
    </reaction>
</comment>
<dbReference type="AlphaFoldDB" id="A0A226E1Z2"/>
<keyword evidence="6 13" id="KW-0418">Kinase</keyword>
<evidence type="ECO:0000259" key="12">
    <source>
        <dbReference type="PROSITE" id="PS50011"/>
    </source>
</evidence>
<keyword evidence="7" id="KW-0067">ATP-binding</keyword>
<feature type="domain" description="Protein kinase" evidence="12">
    <location>
        <begin position="10"/>
        <end position="275"/>
    </location>
</feature>
<dbReference type="Pfam" id="PF00069">
    <property type="entry name" value="Pkinase"/>
    <property type="match status" value="1"/>
</dbReference>
<keyword evidence="2" id="KW-0723">Serine/threonine-protein kinase</keyword>
<dbReference type="GO" id="GO:0005856">
    <property type="term" value="C:cytoskeleton"/>
    <property type="evidence" value="ECO:0007669"/>
    <property type="project" value="TreeGrafter"/>
</dbReference>
<gene>
    <name evidence="13" type="ORF">Fcan01_13971</name>
</gene>
<evidence type="ECO:0000313" key="13">
    <source>
        <dbReference type="EMBL" id="OXA51044.1"/>
    </source>
</evidence>
<dbReference type="InterPro" id="IPR050839">
    <property type="entry name" value="Rho-assoc_Ser/Thr_Kinase"/>
</dbReference>
<dbReference type="OMA" id="KEHEYMR"/>
<name>A0A226E1Z2_FOLCA</name>
<dbReference type="GO" id="GO:0004674">
    <property type="term" value="F:protein serine/threonine kinase activity"/>
    <property type="evidence" value="ECO:0007669"/>
    <property type="project" value="UniProtKB-KW"/>
</dbReference>
<evidence type="ECO:0000256" key="2">
    <source>
        <dbReference type="ARBA" id="ARBA00022527"/>
    </source>
</evidence>
<dbReference type="FunFam" id="1.10.510.10:FF:000024">
    <property type="entry name" value="Probable serine/threonine-protein kinase cot-1"/>
    <property type="match status" value="1"/>
</dbReference>
<feature type="coiled-coil region" evidence="10">
    <location>
        <begin position="404"/>
        <end position="473"/>
    </location>
</feature>
<sequence length="698" mass="78512">MSSSSPLENFYLGKTLHEGIFSTVQVIKERDNQSGRIFTLKSVDKSYYAIHKLESLLEAETELRSQNASQWIVGLQSCFEDDNKKMHFIMEYLPGGNFIELLKSNGGRMEEQMAMFYMGELVLAINAVHCLGFAHRNVKPANILLDGNGHIKLSGFGSASKIKDGKVSSPLTVNSASYEAPEILRTLGNENFSYGVECDWWSLGVIAYETITGVHPFEESSAILVFRKITSKKQTRGSVKIPARSSQDCKDFISGLLLEQEDRMTYNDCICHPFFNELIWDGLRNEIAPLKPNLHLDDIGELGGGKMFNVNDCDNSVAALDDDQIQMLSDMTCPPTMANNNLTFVYTNKSKSKLVDITEEKENTTTTSERGKVNSSHWSVAEMMGESKLDSKTKKKNNSSADLTRLLKEENEKLQSELNIKTEQLMGKLNEIQILQTQLHKSSESMESFEKQVAICTKENQRLKAELEKKSGELANEKYVRVGLENKLSNINFAAKQKASAIMAPRPPSTPGTPSSRCGGDTSIHSTEVFELKEQIANLMASDGQKDDMILDLNVALLVTRHELSVQKMENICMYKRDTGGCNMFVEDYKQIIADFQPIVTQLMADIRTQHKEETGSEEVKSGTILPENEDQGQTQVNKWDESSYEQFLQLPQQIEKMHNDHASLLEKVVNDRKKIAEFLGSVQLQVDTWTMFKKNNS</sequence>
<dbReference type="STRING" id="158441.A0A226E1Z2"/>
<dbReference type="PANTHER" id="PTHR22988">
    <property type="entry name" value="MYOTONIC DYSTROPHY S/T KINASE-RELATED"/>
    <property type="match status" value="1"/>
</dbReference>
<evidence type="ECO:0000256" key="10">
    <source>
        <dbReference type="SAM" id="Coils"/>
    </source>
</evidence>
<evidence type="ECO:0000256" key="4">
    <source>
        <dbReference type="ARBA" id="ARBA00022679"/>
    </source>
</evidence>
<proteinExistence type="predicted"/>
<evidence type="ECO:0000256" key="3">
    <source>
        <dbReference type="ARBA" id="ARBA00022553"/>
    </source>
</evidence>
<dbReference type="InterPro" id="IPR011009">
    <property type="entry name" value="Kinase-like_dom_sf"/>
</dbReference>
<dbReference type="Gene3D" id="1.10.510.10">
    <property type="entry name" value="Transferase(Phosphotransferase) domain 1"/>
    <property type="match status" value="1"/>
</dbReference>
<evidence type="ECO:0000313" key="14">
    <source>
        <dbReference type="Proteomes" id="UP000198287"/>
    </source>
</evidence>
<dbReference type="Proteomes" id="UP000198287">
    <property type="component" value="Unassembled WGS sequence"/>
</dbReference>
<evidence type="ECO:0000256" key="11">
    <source>
        <dbReference type="SAM" id="MobiDB-lite"/>
    </source>
</evidence>
<keyword evidence="10" id="KW-0175">Coiled coil</keyword>